<evidence type="ECO:0000313" key="2">
    <source>
        <dbReference type="EMBL" id="OAB41778.1"/>
    </source>
</evidence>
<dbReference type="Pfam" id="PF14355">
    <property type="entry name" value="Abi_C"/>
    <property type="match status" value="1"/>
</dbReference>
<keyword evidence="3" id="KW-1185">Reference proteome</keyword>
<dbReference type="Proteomes" id="UP000077355">
    <property type="component" value="Unassembled WGS sequence"/>
</dbReference>
<protein>
    <recommendedName>
        <fullName evidence="1">Abortive infection protein-like C-terminal domain-containing protein</fullName>
    </recommendedName>
</protein>
<gene>
    <name evidence="2" type="ORF">PBAT_20550</name>
</gene>
<organism evidence="2 3">
    <name type="scientific">Paenibacillus antarcticus</name>
    <dbReference type="NCBI Taxonomy" id="253703"/>
    <lineage>
        <taxon>Bacteria</taxon>
        <taxon>Bacillati</taxon>
        <taxon>Bacillota</taxon>
        <taxon>Bacilli</taxon>
        <taxon>Bacillales</taxon>
        <taxon>Paenibacillaceae</taxon>
        <taxon>Paenibacillus</taxon>
    </lineage>
</organism>
<comment type="caution">
    <text evidence="2">The sequence shown here is derived from an EMBL/GenBank/DDBJ whole genome shotgun (WGS) entry which is preliminary data.</text>
</comment>
<dbReference type="AlphaFoldDB" id="A0A162K7E2"/>
<sequence>MNPQYQISRTTIVETMNLAPFTMHKEIHQFALTHELEDVATGASIRDRINNITEYLIKHTTSVILVKEVITDLINQELKKVQWASEYSDESESFQVKYPKLYESLRKDGFTIVDYQLLRDNGLIESPGLIYNFKFVEECLDQCQTLISNHSLGSAVDRAHTALHGYMKEICTAFELEVLGSHPKIQDYWSEIKLHHPKFNVDVKEYHTPINQVVGTIGKVIDKINDLRNNKTYSHPNDEILGEGEARLVINLSRVFLQYIDGKVSSD</sequence>
<evidence type="ECO:0000259" key="1">
    <source>
        <dbReference type="Pfam" id="PF14355"/>
    </source>
</evidence>
<evidence type="ECO:0000313" key="3">
    <source>
        <dbReference type="Proteomes" id="UP000077355"/>
    </source>
</evidence>
<feature type="domain" description="Abortive infection protein-like C-terminal" evidence="1">
    <location>
        <begin position="203"/>
        <end position="260"/>
    </location>
</feature>
<reference evidence="2 3" key="1">
    <citation type="submission" date="2016-03" db="EMBL/GenBank/DDBJ databases">
        <title>Draft genome sequence of Paenibacillus antarcticus CECT 5836.</title>
        <authorList>
            <person name="Shin S.-K."/>
            <person name="Yi H."/>
        </authorList>
    </citation>
    <scope>NUCLEOTIDE SEQUENCE [LARGE SCALE GENOMIC DNA]</scope>
    <source>
        <strain evidence="2 3">CECT 5836</strain>
    </source>
</reference>
<name>A0A162K7E2_9BACL</name>
<dbReference type="InterPro" id="IPR026001">
    <property type="entry name" value="Abi-like_C"/>
</dbReference>
<dbReference type="RefSeq" id="WP_068652434.1">
    <property type="nucleotide sequence ID" value="NZ_CP043611.1"/>
</dbReference>
<accession>A0A162K7E2</accession>
<dbReference type="EMBL" id="LVJI01000044">
    <property type="protein sequence ID" value="OAB41778.1"/>
    <property type="molecule type" value="Genomic_DNA"/>
</dbReference>
<proteinExistence type="predicted"/>